<reference evidence="1 2" key="1">
    <citation type="journal article" date="2019" name="Sci. Rep.">
        <title>Orb-weaving spider Araneus ventricosus genome elucidates the spidroin gene catalogue.</title>
        <authorList>
            <person name="Kono N."/>
            <person name="Nakamura H."/>
            <person name="Ohtoshi R."/>
            <person name="Moran D.A.P."/>
            <person name="Shinohara A."/>
            <person name="Yoshida Y."/>
            <person name="Fujiwara M."/>
            <person name="Mori M."/>
            <person name="Tomita M."/>
            <person name="Arakawa K."/>
        </authorList>
    </citation>
    <scope>NUCLEOTIDE SEQUENCE [LARGE SCALE GENOMIC DNA]</scope>
</reference>
<accession>A0A4Y2NIV3</accession>
<evidence type="ECO:0000313" key="1">
    <source>
        <dbReference type="EMBL" id="GBN39241.1"/>
    </source>
</evidence>
<dbReference type="Proteomes" id="UP000499080">
    <property type="component" value="Unassembled WGS sequence"/>
</dbReference>
<organism evidence="1 2">
    <name type="scientific">Araneus ventricosus</name>
    <name type="common">Orbweaver spider</name>
    <name type="synonym">Epeira ventricosa</name>
    <dbReference type="NCBI Taxonomy" id="182803"/>
    <lineage>
        <taxon>Eukaryota</taxon>
        <taxon>Metazoa</taxon>
        <taxon>Ecdysozoa</taxon>
        <taxon>Arthropoda</taxon>
        <taxon>Chelicerata</taxon>
        <taxon>Arachnida</taxon>
        <taxon>Araneae</taxon>
        <taxon>Araneomorphae</taxon>
        <taxon>Entelegynae</taxon>
        <taxon>Araneoidea</taxon>
        <taxon>Araneidae</taxon>
        <taxon>Araneus</taxon>
    </lineage>
</organism>
<name>A0A4Y2NIV3_ARAVE</name>
<dbReference type="EMBL" id="BGPR01009314">
    <property type="protein sequence ID" value="GBN39241.1"/>
    <property type="molecule type" value="Genomic_DNA"/>
</dbReference>
<comment type="caution">
    <text evidence="1">The sequence shown here is derived from an EMBL/GenBank/DDBJ whole genome shotgun (WGS) entry which is preliminary data.</text>
</comment>
<keyword evidence="2" id="KW-1185">Reference proteome</keyword>
<evidence type="ECO:0000313" key="2">
    <source>
        <dbReference type="Proteomes" id="UP000499080"/>
    </source>
</evidence>
<protein>
    <submittedName>
        <fullName evidence="1">Uncharacterized protein</fullName>
    </submittedName>
</protein>
<sequence>MSHHLPVDQTTLEKYKNGVDVKPRSGQQLFPFHHCHLVAMTTADIRNHPENVPVNVLTSHARRHGLISWACYEVHIKKFDLIAGCCL</sequence>
<gene>
    <name evidence="1" type="ORF">AVEN_31275_1</name>
</gene>
<proteinExistence type="predicted"/>
<dbReference type="AlphaFoldDB" id="A0A4Y2NIV3"/>